<evidence type="ECO:0000313" key="5">
    <source>
        <dbReference type="EMBL" id="CAJ1977420.1"/>
    </source>
</evidence>
<dbReference type="AlphaFoldDB" id="A0AA87BC40"/>
<feature type="region of interest" description="Disordered" evidence="2">
    <location>
        <begin position="392"/>
        <end position="414"/>
    </location>
</feature>
<evidence type="ECO:0008006" key="7">
    <source>
        <dbReference type="Google" id="ProtNLM"/>
    </source>
</evidence>
<dbReference type="PANTHER" id="PTHR12072:SF5">
    <property type="entry name" value="CWF19-LIKE PROTEIN 2"/>
    <property type="match status" value="1"/>
</dbReference>
<gene>
    <name evidence="5" type="ORF">AYBTSS11_LOCUS29585</name>
</gene>
<feature type="compositionally biased region" description="Basic residues" evidence="2">
    <location>
        <begin position="53"/>
        <end position="63"/>
    </location>
</feature>
<evidence type="ECO:0000256" key="1">
    <source>
        <dbReference type="ARBA" id="ARBA00006795"/>
    </source>
</evidence>
<dbReference type="PANTHER" id="PTHR12072">
    <property type="entry name" value="CWF19, CELL CYCLE CONTROL PROTEIN"/>
    <property type="match status" value="1"/>
</dbReference>
<feature type="region of interest" description="Disordered" evidence="2">
    <location>
        <begin position="239"/>
        <end position="264"/>
    </location>
</feature>
<dbReference type="EMBL" id="OY731407">
    <property type="protein sequence ID" value="CAJ1977420.1"/>
    <property type="molecule type" value="Genomic_DNA"/>
</dbReference>
<keyword evidence="6" id="KW-1185">Reference proteome</keyword>
<evidence type="ECO:0000259" key="4">
    <source>
        <dbReference type="Pfam" id="PF04677"/>
    </source>
</evidence>
<dbReference type="Pfam" id="PF04677">
    <property type="entry name" value="CwfJ_C_1"/>
    <property type="match status" value="1"/>
</dbReference>
<feature type="compositionally biased region" description="Basic and acidic residues" evidence="2">
    <location>
        <begin position="8"/>
        <end position="17"/>
    </location>
</feature>
<feature type="region of interest" description="Disordered" evidence="2">
    <location>
        <begin position="449"/>
        <end position="476"/>
    </location>
</feature>
<dbReference type="Gramene" id="rna-AYBTSS11_LOCUS29585">
    <property type="protein sequence ID" value="CAJ1977420.1"/>
    <property type="gene ID" value="gene-AYBTSS11_LOCUS29585"/>
</dbReference>
<evidence type="ECO:0000259" key="3">
    <source>
        <dbReference type="Pfam" id="PF04676"/>
    </source>
</evidence>
<dbReference type="GO" id="GO:0000398">
    <property type="term" value="P:mRNA splicing, via spliceosome"/>
    <property type="evidence" value="ECO:0007669"/>
    <property type="project" value="TreeGrafter"/>
</dbReference>
<proteinExistence type="inferred from homology"/>
<feature type="compositionally biased region" description="Basic and acidic residues" evidence="2">
    <location>
        <begin position="396"/>
        <end position="407"/>
    </location>
</feature>
<evidence type="ECO:0000256" key="2">
    <source>
        <dbReference type="SAM" id="MobiDB-lite"/>
    </source>
</evidence>
<dbReference type="InterPro" id="IPR006768">
    <property type="entry name" value="Cwf19-like_C_dom-1"/>
</dbReference>
<dbReference type="Proteomes" id="UP001189624">
    <property type="component" value="Chromosome 10"/>
</dbReference>
<organism evidence="5 6">
    <name type="scientific">Sphenostylis stenocarpa</name>
    <dbReference type="NCBI Taxonomy" id="92480"/>
    <lineage>
        <taxon>Eukaryota</taxon>
        <taxon>Viridiplantae</taxon>
        <taxon>Streptophyta</taxon>
        <taxon>Embryophyta</taxon>
        <taxon>Tracheophyta</taxon>
        <taxon>Spermatophyta</taxon>
        <taxon>Magnoliopsida</taxon>
        <taxon>eudicotyledons</taxon>
        <taxon>Gunneridae</taxon>
        <taxon>Pentapetalae</taxon>
        <taxon>rosids</taxon>
        <taxon>fabids</taxon>
        <taxon>Fabales</taxon>
        <taxon>Fabaceae</taxon>
        <taxon>Papilionoideae</taxon>
        <taxon>50 kb inversion clade</taxon>
        <taxon>NPAAA clade</taxon>
        <taxon>indigoferoid/millettioid clade</taxon>
        <taxon>Phaseoleae</taxon>
        <taxon>Sphenostylis</taxon>
    </lineage>
</organism>
<feature type="compositionally biased region" description="Acidic residues" evidence="2">
    <location>
        <begin position="125"/>
        <end position="136"/>
    </location>
</feature>
<reference evidence="5" key="1">
    <citation type="submission" date="2023-10" db="EMBL/GenBank/DDBJ databases">
        <authorList>
            <person name="Domelevo Entfellner J.-B."/>
        </authorList>
    </citation>
    <scope>NUCLEOTIDE SEQUENCE</scope>
</reference>
<dbReference type="InterPro" id="IPR006767">
    <property type="entry name" value="Cwf19-like_C_dom-2"/>
</dbReference>
<dbReference type="SUPFAM" id="SSF54197">
    <property type="entry name" value="HIT-like"/>
    <property type="match status" value="1"/>
</dbReference>
<dbReference type="Pfam" id="PF04676">
    <property type="entry name" value="CwfJ_C_2"/>
    <property type="match status" value="1"/>
</dbReference>
<dbReference type="InterPro" id="IPR040194">
    <property type="entry name" value="Cwf19-like"/>
</dbReference>
<protein>
    <recommendedName>
        <fullName evidence="7">CWF19-like protein 2</fullName>
    </recommendedName>
</protein>
<name>A0AA87BC40_9FABA</name>
<dbReference type="InterPro" id="IPR036265">
    <property type="entry name" value="HIT-like_sf"/>
</dbReference>
<feature type="compositionally biased region" description="Basic and acidic residues" evidence="2">
    <location>
        <begin position="93"/>
        <end position="109"/>
    </location>
</feature>
<feature type="compositionally biased region" description="Basic residues" evidence="2">
    <location>
        <begin position="24"/>
        <end position="40"/>
    </location>
</feature>
<feature type="domain" description="Cwf19-like C-terminal" evidence="4">
    <location>
        <begin position="477"/>
        <end position="601"/>
    </location>
</feature>
<feature type="domain" description="Cwf19-like protein C-terminal" evidence="3">
    <location>
        <begin position="610"/>
        <end position="707"/>
    </location>
</feature>
<accession>A0AA87BC40</accession>
<feature type="region of interest" description="Disordered" evidence="2">
    <location>
        <begin position="1"/>
        <end position="164"/>
    </location>
</feature>
<comment type="similarity">
    <text evidence="1">Belongs to the CWF19 family.</text>
</comment>
<dbReference type="GO" id="GO:0071014">
    <property type="term" value="C:post-mRNA release spliceosomal complex"/>
    <property type="evidence" value="ECO:0007669"/>
    <property type="project" value="TreeGrafter"/>
</dbReference>
<evidence type="ECO:0000313" key="6">
    <source>
        <dbReference type="Proteomes" id="UP001189624"/>
    </source>
</evidence>
<feature type="compositionally biased region" description="Basic and acidic residues" evidence="2">
    <location>
        <begin position="41"/>
        <end position="52"/>
    </location>
</feature>
<sequence>MFSGVKFIPRDQVHDEDLSSAPKERKKSVRRKEKTKKKGRSSRESSDDAGHDKIKKRSRKKKWYSSDEDSSLYTSESESDKDENKRRRIAKKRRDDSPSEMEIARKEMGLDWMLGAESKKPAVMETEENLSEDVPVDESKKENPKELNPYLKDSGSGYPEESDGAKVGVDQLLSSSLVGDGGASWRLKALKRAQEQANREGRNFNEVVQERWGSLGELTASVASNAAAPARAHLHAIRNRQKGIGEENSPDSDKHGRRASKRDYLKDVSVRHHEMRAPKVQDSLSWGKRKSQHMVAEGAGVISAAVSSLNKFANDGSFLHDFDSKMSYNSDGSVLGSVELEKVSLIANTPGERSAVVKNEMSANQLAAKAMQLRLKGKHEEAEKLMQEVKVMNTKPENHDHSTRSRTDGSSSRYAMQKISAEQKKGEDDGDRHLARTIMQNKQFKVSTQADDEYDFEGGPSRKSRKKQGGDDQKIRQNTNRFLTQQERCLFCLENPNRPMHLVVSIANFTYLMLPQWQPLVPGHCCILPIQHESATRSVDDNVWTEIRNFKKCLIMMFVKQEKEVVFLETVMGLAQQRRHCMVECIPLPQDIAKDAPLYFKKAIDEAEDEWSQHNAKKLIDTSQKGLRNSIPKNFPYFHVEFGLNKGFVHVIDDEKQFNGSLGLNVIRGMLHLAEEDMYRRRRYEAVEVQKQAVASFSKEWNHFDWTKQLHETS</sequence>